<accession>A0A2S5AF33</accession>
<keyword evidence="2 8" id="KW-0378">Hydrolase</keyword>
<dbReference type="Pfam" id="PF00703">
    <property type="entry name" value="Glyco_hydro_2"/>
    <property type="match status" value="1"/>
</dbReference>
<dbReference type="InterPro" id="IPR006102">
    <property type="entry name" value="Ig-like_GH2"/>
</dbReference>
<evidence type="ECO:0000256" key="4">
    <source>
        <dbReference type="SAM" id="SignalP"/>
    </source>
</evidence>
<dbReference type="GO" id="GO:0005975">
    <property type="term" value="P:carbohydrate metabolic process"/>
    <property type="evidence" value="ECO:0007669"/>
    <property type="project" value="InterPro"/>
</dbReference>
<feature type="domain" description="Glycosyl hydrolases family 2 sugar binding" evidence="7">
    <location>
        <begin position="38"/>
        <end position="199"/>
    </location>
</feature>
<feature type="domain" description="Glycoside hydrolase family 2 immunoglobulin-like beta-sandwich" evidence="5">
    <location>
        <begin position="202"/>
        <end position="292"/>
    </location>
</feature>
<dbReference type="Gene3D" id="3.20.20.80">
    <property type="entry name" value="Glycosidases"/>
    <property type="match status" value="1"/>
</dbReference>
<organism evidence="8 9">
    <name type="scientific">Flavobacterium alvei</name>
    <dbReference type="NCBI Taxonomy" id="2080416"/>
    <lineage>
        <taxon>Bacteria</taxon>
        <taxon>Pseudomonadati</taxon>
        <taxon>Bacteroidota</taxon>
        <taxon>Flavobacteriia</taxon>
        <taxon>Flavobacteriales</taxon>
        <taxon>Flavobacteriaceae</taxon>
        <taxon>Flavobacterium</taxon>
    </lineage>
</organism>
<dbReference type="InterPro" id="IPR006104">
    <property type="entry name" value="Glyco_hydro_2_N"/>
</dbReference>
<dbReference type="Gene3D" id="2.60.120.260">
    <property type="entry name" value="Galactose-binding domain-like"/>
    <property type="match status" value="1"/>
</dbReference>
<dbReference type="InterPro" id="IPR013783">
    <property type="entry name" value="Ig-like_fold"/>
</dbReference>
<evidence type="ECO:0000313" key="9">
    <source>
        <dbReference type="Proteomes" id="UP000237310"/>
    </source>
</evidence>
<dbReference type="PANTHER" id="PTHR42732:SF1">
    <property type="entry name" value="BETA-MANNOSIDASE"/>
    <property type="match status" value="1"/>
</dbReference>
<dbReference type="EMBL" id="PQVG01000001">
    <property type="protein sequence ID" value="POY41184.1"/>
    <property type="molecule type" value="Genomic_DNA"/>
</dbReference>
<gene>
    <name evidence="8" type="ORF">C3L50_01280</name>
</gene>
<feature type="signal peptide" evidence="4">
    <location>
        <begin position="1"/>
        <end position="24"/>
    </location>
</feature>
<feature type="domain" description="Glycoside hydrolase family 2 catalytic" evidence="6">
    <location>
        <begin position="295"/>
        <end position="556"/>
    </location>
</feature>
<dbReference type="Pfam" id="PF02837">
    <property type="entry name" value="Glyco_hydro_2_N"/>
    <property type="match status" value="1"/>
</dbReference>
<dbReference type="SUPFAM" id="SSF49303">
    <property type="entry name" value="beta-Galactosidase/glucuronidase domain"/>
    <property type="match status" value="1"/>
</dbReference>
<dbReference type="InterPro" id="IPR036156">
    <property type="entry name" value="Beta-gal/glucu_dom_sf"/>
</dbReference>
<dbReference type="AlphaFoldDB" id="A0A2S5AF33"/>
<dbReference type="InterPro" id="IPR008979">
    <property type="entry name" value="Galactose-bd-like_sf"/>
</dbReference>
<sequence>MSMKKRIRTLLLLLVLLNCTFLSAQDFMTNIPARKQTSLNSKWQVIIDPYDVGIKSWKALYKDKKPVEKSEFYEYSFDGGPVLDVPGDINSQLPELKNYESTIWYKKTFVAQKQSGKRLFLYFDAANYSTDVFLNSEKIGSHEGGFTPFQFEITDKIKNGENSIIVRVNNERQKDGVPATGYDWMNYGGITRDVRLVETSSVYIDDYFIQLEKGSKNVVSGYVKLAGVTSAQEVKVQIPEAKINLVLKTNAEGYAAVKFPAKLSLWSPKNPKLYKINISCESDKVSEEIGFRNIETKGTDILLNGESVFLKGVNIHEEIPQRKGRAYSESDGLMLLTWAKELGCNFIRTAHYPHNENMVRMAERMGFMIWEEVPVFQSISFDKEPTQQLMNLQLKEIVRRDKNRCSIITWSMANETPQSSKNRTQAIADMATLCRSIDNTRLISAAFNNIKYEGNKVIIEDELINSLDLIGINEYIGWYKPWFKSPSEIEWVSNYNKPVIMSEFGCEALYDNHGPSDVASSWSEEYMEQFYKDQITMLQRIPFLRGTCPWILADFQSPLRLHPIYQKGWNRKGLLSDKGEKKKAWYVLKAFYSKEKPVQN</sequence>
<dbReference type="SUPFAM" id="SSF51445">
    <property type="entry name" value="(Trans)glycosidases"/>
    <property type="match status" value="1"/>
</dbReference>
<dbReference type="InterPro" id="IPR051913">
    <property type="entry name" value="GH2_Domain-Containing"/>
</dbReference>
<protein>
    <submittedName>
        <fullName evidence="8">Glycoside hydrolase family 2</fullName>
    </submittedName>
</protein>
<evidence type="ECO:0000313" key="8">
    <source>
        <dbReference type="EMBL" id="POY41184.1"/>
    </source>
</evidence>
<reference evidence="8 9" key="1">
    <citation type="submission" date="2018-01" db="EMBL/GenBank/DDBJ databases">
        <authorList>
            <person name="Gaut B.S."/>
            <person name="Morton B.R."/>
            <person name="Clegg M.T."/>
            <person name="Duvall M.R."/>
        </authorList>
    </citation>
    <scope>NUCLEOTIDE SEQUENCE [LARGE SCALE GENOMIC DNA]</scope>
    <source>
        <strain evidence="8 9">HR-AY</strain>
    </source>
</reference>
<dbReference type="SUPFAM" id="SSF49785">
    <property type="entry name" value="Galactose-binding domain-like"/>
    <property type="match status" value="1"/>
</dbReference>
<evidence type="ECO:0000259" key="7">
    <source>
        <dbReference type="Pfam" id="PF02837"/>
    </source>
</evidence>
<feature type="chain" id="PRO_5015715450" evidence="4">
    <location>
        <begin position="25"/>
        <end position="600"/>
    </location>
</feature>
<evidence type="ECO:0000259" key="5">
    <source>
        <dbReference type="Pfam" id="PF00703"/>
    </source>
</evidence>
<dbReference type="GO" id="GO:0004553">
    <property type="term" value="F:hydrolase activity, hydrolyzing O-glycosyl compounds"/>
    <property type="evidence" value="ECO:0007669"/>
    <property type="project" value="InterPro"/>
</dbReference>
<dbReference type="PANTHER" id="PTHR42732">
    <property type="entry name" value="BETA-GALACTOSIDASE"/>
    <property type="match status" value="1"/>
</dbReference>
<keyword evidence="3" id="KW-0326">Glycosidase</keyword>
<dbReference type="Pfam" id="PF02836">
    <property type="entry name" value="Glyco_hydro_2_C"/>
    <property type="match status" value="1"/>
</dbReference>
<comment type="caution">
    <text evidence="8">The sequence shown here is derived from an EMBL/GenBank/DDBJ whole genome shotgun (WGS) entry which is preliminary data.</text>
</comment>
<dbReference type="Proteomes" id="UP000237310">
    <property type="component" value="Unassembled WGS sequence"/>
</dbReference>
<evidence type="ECO:0000259" key="6">
    <source>
        <dbReference type="Pfam" id="PF02836"/>
    </source>
</evidence>
<evidence type="ECO:0000256" key="3">
    <source>
        <dbReference type="ARBA" id="ARBA00023295"/>
    </source>
</evidence>
<dbReference type="Gene3D" id="2.60.40.10">
    <property type="entry name" value="Immunoglobulins"/>
    <property type="match status" value="1"/>
</dbReference>
<dbReference type="InterPro" id="IPR006103">
    <property type="entry name" value="Glyco_hydro_2_cat"/>
</dbReference>
<proteinExistence type="inferred from homology"/>
<comment type="similarity">
    <text evidence="1">Belongs to the glycosyl hydrolase 2 family.</text>
</comment>
<dbReference type="OrthoDB" id="9801077at2"/>
<dbReference type="InterPro" id="IPR006101">
    <property type="entry name" value="Glyco_hydro_2"/>
</dbReference>
<keyword evidence="9" id="KW-1185">Reference proteome</keyword>
<evidence type="ECO:0000256" key="1">
    <source>
        <dbReference type="ARBA" id="ARBA00007401"/>
    </source>
</evidence>
<name>A0A2S5AF33_9FLAO</name>
<dbReference type="PRINTS" id="PR00132">
    <property type="entry name" value="GLHYDRLASE2"/>
</dbReference>
<evidence type="ECO:0000256" key="2">
    <source>
        <dbReference type="ARBA" id="ARBA00022801"/>
    </source>
</evidence>
<dbReference type="InterPro" id="IPR017853">
    <property type="entry name" value="GH"/>
</dbReference>
<keyword evidence="4" id="KW-0732">Signal</keyword>